<evidence type="ECO:0000259" key="3">
    <source>
        <dbReference type="Pfam" id="PF00724"/>
    </source>
</evidence>
<dbReference type="Proteomes" id="UP001231915">
    <property type="component" value="Unassembled WGS sequence"/>
</dbReference>
<keyword evidence="2" id="KW-0560">Oxidoreductase</keyword>
<evidence type="ECO:0000256" key="2">
    <source>
        <dbReference type="ARBA" id="ARBA00023002"/>
    </source>
</evidence>
<evidence type="ECO:0000313" key="5">
    <source>
        <dbReference type="Proteomes" id="UP001231915"/>
    </source>
</evidence>
<dbReference type="Pfam" id="PF00724">
    <property type="entry name" value="Oxidored_FMN"/>
    <property type="match status" value="1"/>
</dbReference>
<organism evidence="4 5">
    <name type="scientific">Pseudoalteromonas obscura</name>
    <dbReference type="NCBI Taxonomy" id="3048491"/>
    <lineage>
        <taxon>Bacteria</taxon>
        <taxon>Pseudomonadati</taxon>
        <taxon>Pseudomonadota</taxon>
        <taxon>Gammaproteobacteria</taxon>
        <taxon>Alteromonadales</taxon>
        <taxon>Pseudoalteromonadaceae</taxon>
        <taxon>Pseudoalteromonas</taxon>
    </lineage>
</organism>
<feature type="domain" description="NADH:flavin oxidoreductase/NADH oxidase N-terminal" evidence="3">
    <location>
        <begin position="19"/>
        <end position="339"/>
    </location>
</feature>
<dbReference type="InterPro" id="IPR013785">
    <property type="entry name" value="Aldolase_TIM"/>
</dbReference>
<dbReference type="Gene3D" id="3.20.20.70">
    <property type="entry name" value="Aldolase class I"/>
    <property type="match status" value="1"/>
</dbReference>
<dbReference type="PANTHER" id="PTHR43656">
    <property type="entry name" value="BINDING OXIDOREDUCTASE, PUTATIVE (AFU_ORTHOLOGUE AFUA_2G08260)-RELATED"/>
    <property type="match status" value="1"/>
</dbReference>
<keyword evidence="5" id="KW-1185">Reference proteome</keyword>
<accession>A0ABT7ETS1</accession>
<proteinExistence type="predicted"/>
<dbReference type="SUPFAM" id="SSF51395">
    <property type="entry name" value="FMN-linked oxidoreductases"/>
    <property type="match status" value="1"/>
</dbReference>
<dbReference type="CDD" id="cd04733">
    <property type="entry name" value="OYE_like_2_FMN"/>
    <property type="match status" value="1"/>
</dbReference>
<evidence type="ECO:0000313" key="4">
    <source>
        <dbReference type="EMBL" id="MDK2598394.1"/>
    </source>
</evidence>
<comment type="caution">
    <text evidence="4">The sequence shown here is derived from an EMBL/GenBank/DDBJ whole genome shotgun (WGS) entry which is preliminary data.</text>
</comment>
<sequence length="389" mass="42577">MKDSAQDMLAARYAFSDSVVVKNRIFKSAMSEQLGDKNHNPTDKLVTLYRLWAEGDIGISVSGNIMIDRTALSGARDVVLDQHSDLDSFRRWTAAGSENNTHFWAQINHPGKQIISQLCAQPVAPSVVPLGNGLARHFNVPRALTDEEILALIDKFASCAARCKEVGFGGVQIHAAHGYLISQFLSPLHNIRTDRWGGSLQNRMRFLVATYESIRLAVGPNYPVAIKLNSADFQRGGFSEAESMLVAKTLDEMGVDQIEISGGTYENPVMMGNMKESTRARESYFLEYAKQIRTQVNTALVVTGGFRSATGMRACLQSGAADFVGVARALVIDPKFATQALCDTQSGLTLPRDPQGEHMSIAWYESKIRGLTRQAGAVKMSKITTQEGV</sequence>
<dbReference type="EMBL" id="JASJUT010000017">
    <property type="protein sequence ID" value="MDK2598394.1"/>
    <property type="molecule type" value="Genomic_DNA"/>
</dbReference>
<dbReference type="PANTHER" id="PTHR43656:SF2">
    <property type="entry name" value="BINDING OXIDOREDUCTASE, PUTATIVE (AFU_ORTHOLOGUE AFUA_2G08260)-RELATED"/>
    <property type="match status" value="1"/>
</dbReference>
<keyword evidence="1" id="KW-0285">Flavoprotein</keyword>
<dbReference type="InterPro" id="IPR001155">
    <property type="entry name" value="OxRdtase_FMN_N"/>
</dbReference>
<gene>
    <name evidence="4" type="ORF">QNM18_25390</name>
</gene>
<evidence type="ECO:0000256" key="1">
    <source>
        <dbReference type="ARBA" id="ARBA00022630"/>
    </source>
</evidence>
<name>A0ABT7ETS1_9GAMM</name>
<reference evidence="4 5" key="1">
    <citation type="submission" date="2023-05" db="EMBL/GenBank/DDBJ databases">
        <title>Pseudoalteromonas ardens sp. nov., Pseudoalteromonas obscura sp. nov., and Pseudoalteromonas umbrosa sp. nov., isolated from the coral Montipora capitata.</title>
        <authorList>
            <person name="Thomas E.M."/>
            <person name="Smith E.M."/>
            <person name="Papke E."/>
            <person name="Shlafstein M.D."/>
            <person name="Oline D.K."/>
            <person name="Videau P."/>
            <person name="Saw J.H."/>
            <person name="Strangman W.K."/>
            <person name="Ushijima B."/>
        </authorList>
    </citation>
    <scope>NUCLEOTIDE SEQUENCE [LARGE SCALE GENOMIC DNA]</scope>
    <source>
        <strain evidence="4 5">P94</strain>
    </source>
</reference>
<dbReference type="RefSeq" id="WP_211013247.1">
    <property type="nucleotide sequence ID" value="NZ_JASJUT010000017.1"/>
</dbReference>
<protein>
    <submittedName>
        <fullName evidence="4">NADH:flavin oxidoreductase/NADH oxidase family protein</fullName>
    </submittedName>
</protein>
<dbReference type="InterPro" id="IPR051799">
    <property type="entry name" value="NADH_flavin_oxidoreductase"/>
</dbReference>